<evidence type="ECO:0000256" key="2">
    <source>
        <dbReference type="SAM" id="MobiDB-lite"/>
    </source>
</evidence>
<dbReference type="Proteomes" id="UP000465306">
    <property type="component" value="Unassembled WGS sequence"/>
</dbReference>
<proteinExistence type="predicted"/>
<evidence type="ECO:0000256" key="1">
    <source>
        <dbReference type="ARBA" id="ARBA00023125"/>
    </source>
</evidence>
<keyword evidence="1" id="KW-0238">DNA-binding</keyword>
<name>A0ABQ1BUY1_9MYCO</name>
<evidence type="ECO:0000313" key="5">
    <source>
        <dbReference type="Proteomes" id="UP000465306"/>
    </source>
</evidence>
<dbReference type="PANTHER" id="PTHR30204">
    <property type="entry name" value="REDOX-CYCLING DRUG-SENSING TRANSCRIPTIONAL ACTIVATOR SOXR"/>
    <property type="match status" value="1"/>
</dbReference>
<evidence type="ECO:0000313" key="4">
    <source>
        <dbReference type="EMBL" id="GFG67219.1"/>
    </source>
</evidence>
<reference evidence="4 5" key="1">
    <citation type="journal article" date="2019" name="Emerg. Microbes Infect.">
        <title>Comprehensive subspecies identification of 175 nontuberculous mycobacteria species based on 7547 genomic profiles.</title>
        <authorList>
            <person name="Matsumoto Y."/>
            <person name="Kinjo T."/>
            <person name="Motooka D."/>
            <person name="Nabeya D."/>
            <person name="Jung N."/>
            <person name="Uechi K."/>
            <person name="Horii T."/>
            <person name="Iida T."/>
            <person name="Fujita J."/>
            <person name="Nakamura S."/>
        </authorList>
    </citation>
    <scope>NUCLEOTIDE SEQUENCE [LARGE SCALE GENOMIC DNA]</scope>
    <source>
        <strain evidence="4 5">JCM 13573</strain>
    </source>
</reference>
<comment type="caution">
    <text evidence="4">The sequence shown here is derived from an EMBL/GenBank/DDBJ whole genome shotgun (WGS) entry which is preliminary data.</text>
</comment>
<keyword evidence="5" id="KW-1185">Reference proteome</keyword>
<dbReference type="InterPro" id="IPR047057">
    <property type="entry name" value="MerR_fam"/>
</dbReference>
<dbReference type="PANTHER" id="PTHR30204:SF97">
    <property type="entry name" value="MERR FAMILY REGULATORY PROTEIN"/>
    <property type="match status" value="1"/>
</dbReference>
<sequence>MTTALSIGDFSRMTQLSVKTLRHYHDVGLLQPHRVDPVTGYRYYASDQVPTAQVIRRLRDLGMPVADVRAVLVCAPADRNALISAHLERLENQLAATRSAVESLRAILAPPAPTRASNTAPSPTRRPPRSPPPSIATICCPGGKGRSKNCEPRCRPTVS</sequence>
<feature type="compositionally biased region" description="Basic and acidic residues" evidence="2">
    <location>
        <begin position="148"/>
        <end position="159"/>
    </location>
</feature>
<gene>
    <name evidence="4" type="ORF">MKUB_47090</name>
</gene>
<protein>
    <recommendedName>
        <fullName evidence="3">HTH merR-type domain-containing protein</fullName>
    </recommendedName>
</protein>
<accession>A0ABQ1BUY1</accession>
<dbReference type="SUPFAM" id="SSF46955">
    <property type="entry name" value="Putative DNA-binding domain"/>
    <property type="match status" value="1"/>
</dbReference>
<dbReference type="EMBL" id="BLKU01000005">
    <property type="protein sequence ID" value="GFG67219.1"/>
    <property type="molecule type" value="Genomic_DNA"/>
</dbReference>
<dbReference type="InterPro" id="IPR000551">
    <property type="entry name" value="MerR-type_HTH_dom"/>
</dbReference>
<organism evidence="4 5">
    <name type="scientific">Mycobacterium kubicae</name>
    <dbReference type="NCBI Taxonomy" id="120959"/>
    <lineage>
        <taxon>Bacteria</taxon>
        <taxon>Bacillati</taxon>
        <taxon>Actinomycetota</taxon>
        <taxon>Actinomycetes</taxon>
        <taxon>Mycobacteriales</taxon>
        <taxon>Mycobacteriaceae</taxon>
        <taxon>Mycobacterium</taxon>
        <taxon>Mycobacterium simiae complex</taxon>
    </lineage>
</organism>
<dbReference type="PROSITE" id="PS50937">
    <property type="entry name" value="HTH_MERR_2"/>
    <property type="match status" value="1"/>
</dbReference>
<feature type="domain" description="HTH merR-type" evidence="3">
    <location>
        <begin position="4"/>
        <end position="74"/>
    </location>
</feature>
<evidence type="ECO:0000259" key="3">
    <source>
        <dbReference type="PROSITE" id="PS50937"/>
    </source>
</evidence>
<dbReference type="RefSeq" id="WP_241007768.1">
    <property type="nucleotide sequence ID" value="NZ_BLKU01000005.1"/>
</dbReference>
<dbReference type="Pfam" id="PF13411">
    <property type="entry name" value="MerR_1"/>
    <property type="match status" value="1"/>
</dbReference>
<dbReference type="Gene3D" id="1.10.1660.10">
    <property type="match status" value="1"/>
</dbReference>
<feature type="region of interest" description="Disordered" evidence="2">
    <location>
        <begin position="108"/>
        <end position="159"/>
    </location>
</feature>
<dbReference type="CDD" id="cd01107">
    <property type="entry name" value="HTH_BmrR"/>
    <property type="match status" value="1"/>
</dbReference>
<dbReference type="SMART" id="SM00422">
    <property type="entry name" value="HTH_MERR"/>
    <property type="match status" value="1"/>
</dbReference>
<dbReference type="InterPro" id="IPR009061">
    <property type="entry name" value="DNA-bd_dom_put_sf"/>
</dbReference>